<accession>A0A839QQS0</accession>
<comment type="subcellular location">
    <subcellularLocation>
        <location evidence="1">Cell membrane</location>
        <topology evidence="1">Multi-pass membrane protein</topology>
    </subcellularLocation>
</comment>
<dbReference type="EMBL" id="JACHWP010000001">
    <property type="protein sequence ID" value="MBB3022352.1"/>
    <property type="molecule type" value="Genomic_DNA"/>
</dbReference>
<name>A0A839QQS0_9MICO</name>
<dbReference type="Proteomes" id="UP000568050">
    <property type="component" value="Unassembled WGS sequence"/>
</dbReference>
<evidence type="ECO:0000256" key="1">
    <source>
        <dbReference type="ARBA" id="ARBA00004651"/>
    </source>
</evidence>
<evidence type="ECO:0000256" key="6">
    <source>
        <dbReference type="ARBA" id="ARBA00023136"/>
    </source>
</evidence>
<sequence>MPSSAATPETFLLTNDMMRAMDLIGVFVMGIVGGALARRLQFDAVGFAFIGIVSGLGGGIIRDLILAQGVPAAFSTPWYLAASLAGVLIAFLISVDARIWRHSTTVLDAVALGVWAAIGCAKSLGAGLSPLPSILLGLTTAVGGGVIRDVMVGRIPGIFTGGPLYATAALLTAVLTWGVDALNLPSWIVVLAALAGTAVAILAQWRRWSLPTAPDLAVTLSPVQMRAFVRRVRREERQRVAAETGQIPVLDPQDLVHDSFFNVEGTPEEPDSRAAAPPFQIHFPSLRREHDHDGAMHVDDDDDDEAPFESGPQHHRGR</sequence>
<reference evidence="10 11" key="1">
    <citation type="submission" date="2020-08" db="EMBL/GenBank/DDBJ databases">
        <title>Sequencing the genomes of 1000 actinobacteria strains.</title>
        <authorList>
            <person name="Klenk H.-P."/>
        </authorList>
    </citation>
    <scope>NUCLEOTIDE SEQUENCE [LARGE SCALE GENOMIC DNA]</scope>
    <source>
        <strain evidence="10 11">DSM 23040</strain>
    </source>
</reference>
<evidence type="ECO:0000256" key="2">
    <source>
        <dbReference type="ARBA" id="ARBA00008193"/>
    </source>
</evidence>
<organism evidence="10 11">
    <name type="scientific">Helcobacillus massiliensis</name>
    <dbReference type="NCBI Taxonomy" id="521392"/>
    <lineage>
        <taxon>Bacteria</taxon>
        <taxon>Bacillati</taxon>
        <taxon>Actinomycetota</taxon>
        <taxon>Actinomycetes</taxon>
        <taxon>Micrococcales</taxon>
        <taxon>Dermabacteraceae</taxon>
        <taxon>Helcobacillus</taxon>
    </lineage>
</organism>
<evidence type="ECO:0000256" key="8">
    <source>
        <dbReference type="SAM" id="Phobius"/>
    </source>
</evidence>
<feature type="transmembrane region" description="Helical" evidence="8">
    <location>
        <begin position="20"/>
        <end position="37"/>
    </location>
</feature>
<dbReference type="AlphaFoldDB" id="A0A839QQS0"/>
<feature type="compositionally biased region" description="Basic and acidic residues" evidence="7">
    <location>
        <begin position="286"/>
        <end position="298"/>
    </location>
</feature>
<keyword evidence="4 8" id="KW-0812">Transmembrane</keyword>
<keyword evidence="11" id="KW-1185">Reference proteome</keyword>
<dbReference type="RefSeq" id="WP_183374331.1">
    <property type="nucleotide sequence ID" value="NZ_CBCSFZ010000002.1"/>
</dbReference>
<dbReference type="Pfam" id="PF03458">
    <property type="entry name" value="Gly_transporter"/>
    <property type="match status" value="2"/>
</dbReference>
<evidence type="ECO:0000259" key="9">
    <source>
        <dbReference type="Pfam" id="PF03458"/>
    </source>
</evidence>
<feature type="transmembrane region" description="Helical" evidence="8">
    <location>
        <begin position="158"/>
        <end position="178"/>
    </location>
</feature>
<evidence type="ECO:0000256" key="7">
    <source>
        <dbReference type="SAM" id="MobiDB-lite"/>
    </source>
</evidence>
<evidence type="ECO:0000256" key="5">
    <source>
        <dbReference type="ARBA" id="ARBA00022989"/>
    </source>
</evidence>
<evidence type="ECO:0000313" key="11">
    <source>
        <dbReference type="Proteomes" id="UP000568050"/>
    </source>
</evidence>
<dbReference type="PANTHER" id="PTHR30506:SF3">
    <property type="entry name" value="UPF0126 INNER MEMBRANE PROTEIN YADS-RELATED"/>
    <property type="match status" value="1"/>
</dbReference>
<feature type="transmembrane region" description="Helical" evidence="8">
    <location>
        <begin position="184"/>
        <end position="203"/>
    </location>
</feature>
<dbReference type="GO" id="GO:0005886">
    <property type="term" value="C:plasma membrane"/>
    <property type="evidence" value="ECO:0007669"/>
    <property type="project" value="UniProtKB-SubCell"/>
</dbReference>
<protein>
    <submittedName>
        <fullName evidence="10">Putative membrane protein YeiH</fullName>
    </submittedName>
</protein>
<evidence type="ECO:0000256" key="4">
    <source>
        <dbReference type="ARBA" id="ARBA00022692"/>
    </source>
</evidence>
<feature type="transmembrane region" description="Helical" evidence="8">
    <location>
        <begin position="44"/>
        <end position="65"/>
    </location>
</feature>
<comment type="similarity">
    <text evidence="2">Belongs to the UPF0126 family.</text>
</comment>
<evidence type="ECO:0000256" key="3">
    <source>
        <dbReference type="ARBA" id="ARBA00022475"/>
    </source>
</evidence>
<proteinExistence type="inferred from homology"/>
<keyword evidence="5 8" id="KW-1133">Transmembrane helix</keyword>
<feature type="domain" description="Glycine transporter" evidence="9">
    <location>
        <begin position="106"/>
        <end position="179"/>
    </location>
</feature>
<comment type="caution">
    <text evidence="10">The sequence shown here is derived from an EMBL/GenBank/DDBJ whole genome shotgun (WGS) entry which is preliminary data.</text>
</comment>
<feature type="region of interest" description="Disordered" evidence="7">
    <location>
        <begin position="264"/>
        <end position="318"/>
    </location>
</feature>
<evidence type="ECO:0000313" key="10">
    <source>
        <dbReference type="EMBL" id="MBB3022352.1"/>
    </source>
</evidence>
<feature type="domain" description="Glycine transporter" evidence="9">
    <location>
        <begin position="20"/>
        <end position="93"/>
    </location>
</feature>
<gene>
    <name evidence="10" type="ORF">FHX50_000600</name>
</gene>
<feature type="transmembrane region" description="Helical" evidence="8">
    <location>
        <begin position="77"/>
        <end position="94"/>
    </location>
</feature>
<keyword evidence="6 8" id="KW-0472">Membrane</keyword>
<keyword evidence="3" id="KW-1003">Cell membrane</keyword>
<dbReference type="InterPro" id="IPR005115">
    <property type="entry name" value="Gly_transporter"/>
</dbReference>
<dbReference type="PANTHER" id="PTHR30506">
    <property type="entry name" value="INNER MEMBRANE PROTEIN"/>
    <property type="match status" value="1"/>
</dbReference>